<feature type="region of interest" description="Disordered" evidence="1">
    <location>
        <begin position="72"/>
        <end position="115"/>
    </location>
</feature>
<protein>
    <submittedName>
        <fullName evidence="2">Uncharacterized protein</fullName>
    </submittedName>
</protein>
<feature type="compositionally biased region" description="Basic residues" evidence="1">
    <location>
        <begin position="75"/>
        <end position="101"/>
    </location>
</feature>
<reference evidence="2 3" key="1">
    <citation type="submission" date="2020-08" db="EMBL/GenBank/DDBJ databases">
        <title>Sequencing the genomes of 1000 actinobacteria strains.</title>
        <authorList>
            <person name="Klenk H.-P."/>
        </authorList>
    </citation>
    <scope>NUCLEOTIDE SEQUENCE [LARGE SCALE GENOMIC DNA]</scope>
    <source>
        <strain evidence="2 3">DSM 45809</strain>
    </source>
</reference>
<accession>A0A7W7GYE2</accession>
<keyword evidence="3" id="KW-1185">Reference proteome</keyword>
<dbReference type="AlphaFoldDB" id="A0A7W7GYE2"/>
<dbReference type="RefSeq" id="WP_185040950.1">
    <property type="nucleotide sequence ID" value="NZ_BAABFG010000005.1"/>
</dbReference>
<evidence type="ECO:0000313" key="3">
    <source>
        <dbReference type="Proteomes" id="UP000546162"/>
    </source>
</evidence>
<proteinExistence type="predicted"/>
<evidence type="ECO:0000256" key="1">
    <source>
        <dbReference type="SAM" id="MobiDB-lite"/>
    </source>
</evidence>
<dbReference type="EMBL" id="JACHNB010000001">
    <property type="protein sequence ID" value="MBB4740407.1"/>
    <property type="molecule type" value="Genomic_DNA"/>
</dbReference>
<evidence type="ECO:0000313" key="2">
    <source>
        <dbReference type="EMBL" id="MBB4740407.1"/>
    </source>
</evidence>
<name>A0A7W7GYE2_9ACTN</name>
<dbReference type="Proteomes" id="UP000546162">
    <property type="component" value="Unassembled WGS sequence"/>
</dbReference>
<organism evidence="2 3">
    <name type="scientific">Actinoplanes octamycinicus</name>
    <dbReference type="NCBI Taxonomy" id="135948"/>
    <lineage>
        <taxon>Bacteria</taxon>
        <taxon>Bacillati</taxon>
        <taxon>Actinomycetota</taxon>
        <taxon>Actinomycetes</taxon>
        <taxon>Micromonosporales</taxon>
        <taxon>Micromonosporaceae</taxon>
        <taxon>Actinoplanes</taxon>
    </lineage>
</organism>
<gene>
    <name evidence="2" type="ORF">BJY16_003866</name>
</gene>
<comment type="caution">
    <text evidence="2">The sequence shown here is derived from an EMBL/GenBank/DDBJ whole genome shotgun (WGS) entry which is preliminary data.</text>
</comment>
<sequence>MYRSQARLGRELAATYPELAAVDNVEEMASFLRARDLVVVCAADRLRIEAAIPDGGSPAIEASDVQLALPMPAMGRRRGRKKARTPKSRTPGRRRKSKKPPVRPYLETVRCPLGG</sequence>